<evidence type="ECO:0000313" key="4">
    <source>
        <dbReference type="Proteomes" id="UP000243217"/>
    </source>
</evidence>
<feature type="domain" description="PH" evidence="2">
    <location>
        <begin position="1225"/>
        <end position="1472"/>
    </location>
</feature>
<comment type="caution">
    <text evidence="3">The sequence shown here is derived from an EMBL/GenBank/DDBJ whole genome shotgun (WGS) entry which is preliminary data.</text>
</comment>
<name>A0A1V9ZI71_9STRA</name>
<reference evidence="3 4" key="1">
    <citation type="journal article" date="2014" name="Genome Biol. Evol.">
        <title>The secreted proteins of Achlya hypogyna and Thraustotheca clavata identify the ancestral oomycete secretome and reveal gene acquisitions by horizontal gene transfer.</title>
        <authorList>
            <person name="Misner I."/>
            <person name="Blouin N."/>
            <person name="Leonard G."/>
            <person name="Richards T.A."/>
            <person name="Lane C.E."/>
        </authorList>
    </citation>
    <scope>NUCLEOTIDE SEQUENCE [LARGE SCALE GENOMIC DNA]</scope>
    <source>
        <strain evidence="3 4">ATCC 34112</strain>
    </source>
</reference>
<gene>
    <name evidence="3" type="ORF">THRCLA_06889</name>
</gene>
<comment type="similarity">
    <text evidence="1">Belongs to the VPS13 family.</text>
</comment>
<dbReference type="SUPFAM" id="SSF50729">
    <property type="entry name" value="PH domain-like"/>
    <property type="match status" value="2"/>
</dbReference>
<dbReference type="SMART" id="SM00233">
    <property type="entry name" value="PH"/>
    <property type="match status" value="2"/>
</dbReference>
<proteinExistence type="inferred from homology"/>
<keyword evidence="4" id="KW-1185">Reference proteome</keyword>
<dbReference type="PANTHER" id="PTHR16166:SF93">
    <property type="entry name" value="INTERMEMBRANE LIPID TRANSFER PROTEIN VPS13"/>
    <property type="match status" value="1"/>
</dbReference>
<dbReference type="GO" id="GO:0045053">
    <property type="term" value="P:protein retention in Golgi apparatus"/>
    <property type="evidence" value="ECO:0007669"/>
    <property type="project" value="TreeGrafter"/>
</dbReference>
<evidence type="ECO:0000259" key="2">
    <source>
        <dbReference type="PROSITE" id="PS50003"/>
    </source>
</evidence>
<protein>
    <submittedName>
        <fullName evidence="3">Vacuolar protein sorting-associated protein</fullName>
    </submittedName>
</protein>
<accession>A0A1V9ZI71</accession>
<dbReference type="Proteomes" id="UP000243217">
    <property type="component" value="Unassembled WGS sequence"/>
</dbReference>
<dbReference type="GO" id="GO:0006623">
    <property type="term" value="P:protein targeting to vacuole"/>
    <property type="evidence" value="ECO:0007669"/>
    <property type="project" value="TreeGrafter"/>
</dbReference>
<feature type="domain" description="PH" evidence="2">
    <location>
        <begin position="2375"/>
        <end position="2484"/>
    </location>
</feature>
<dbReference type="InterPro" id="IPR001849">
    <property type="entry name" value="PH_domain"/>
</dbReference>
<evidence type="ECO:0000313" key="3">
    <source>
        <dbReference type="EMBL" id="OQR97695.1"/>
    </source>
</evidence>
<dbReference type="Pfam" id="PF25036">
    <property type="entry name" value="VPS13_VAB"/>
    <property type="match status" value="3"/>
</dbReference>
<dbReference type="PROSITE" id="PS50003">
    <property type="entry name" value="PH_DOMAIN"/>
    <property type="match status" value="2"/>
</dbReference>
<dbReference type="EMBL" id="JNBS01001893">
    <property type="protein sequence ID" value="OQR97695.1"/>
    <property type="molecule type" value="Genomic_DNA"/>
</dbReference>
<dbReference type="InterPro" id="IPR009543">
    <property type="entry name" value="VPS13_VAB"/>
</dbReference>
<dbReference type="InterPro" id="IPR026847">
    <property type="entry name" value="VPS13"/>
</dbReference>
<dbReference type="PANTHER" id="PTHR16166">
    <property type="entry name" value="VACUOLAR PROTEIN SORTING-ASSOCIATED PROTEIN VPS13"/>
    <property type="match status" value="1"/>
</dbReference>
<evidence type="ECO:0000256" key="1">
    <source>
        <dbReference type="ARBA" id="ARBA00006545"/>
    </source>
</evidence>
<dbReference type="STRING" id="74557.A0A1V9ZI71"/>
<organism evidence="3 4">
    <name type="scientific">Thraustotheca clavata</name>
    <dbReference type="NCBI Taxonomy" id="74557"/>
    <lineage>
        <taxon>Eukaryota</taxon>
        <taxon>Sar</taxon>
        <taxon>Stramenopiles</taxon>
        <taxon>Oomycota</taxon>
        <taxon>Saprolegniomycetes</taxon>
        <taxon>Saprolegniales</taxon>
        <taxon>Achlyaceae</taxon>
        <taxon>Thraustotheca</taxon>
    </lineage>
</organism>
<sequence>MTPAMAPLLSMESLQMMDAVTTGEKVITPFWLKNSLGSTIKFSFAHGQSFIQRTVEDSEMVPIDCRDKSTHLRTFDKASEVDSLIYHKSNLTASHSLYVWVAGSKWASVHPVTVDVVGNIAICMKLTDDATEDFNGQLDPPAIVAEVSLQEDGSKLIHLHSQVLIRNETAMPLMIWGFSPPGNIKEWIVERDSTSYVPLDLIHPEACLSIRPSIDAQYAPLASSFAAFENDIKSSNLNFTTAKRRFVKSGRCMCPYKGNGEKMPCSGQLLAGLLVRDLPPWQCVYDVEAFVLLNTSIGKPTTTKSSRRLSTAGSMQVDEDTADEDFQTIFEDQPSTPGTKGTPQSNDVLEEAKHAKQGQIKGEPIYSHILTIKPYLTLHNRLASPVAYRVLEKSLQLVAEGILPVGDMLPLFQVNCTEDVFVSFRIENYNWSEPFNAVSAKVPIPFKESVDGIMLKGRQFPDTTTYKDAQGPVPELQVRLKRKERDIIVYSALWIVNHTGLPLEYCDAVSRNPKVLESTLTYLHARPGTSLASRFLPSASRRRSLVSPTTISPVHQQARDDELRQFEKPALIVPIALSIIIYAAKDLFNSHKYFGSQSPYVKASLFIPRHDKKTKGLIESLYCFATTRAVANGGVAPEFKKEHSNTLFLPFPTDTTQYQLHSASVIVEVRSTWLGAETNLGMLNIPLMDILSRREFYAGCEWHPLIKRKSKNNTTIGTPSGQISMSIAVATTHAMPTDDHPTWGTIATTPRSVFAKNDGKNLPTPSGEAFNLVVYLPTNRFSHVVVEVQPSTTLSKVIEKVMAIGGMSLGSVVVPTDYVFFELVLARFVSLRSAGRPEGDRWYGNMYSDMDMSLRSIGRKFGLHLCHRISMNTLRLYDESSTASVHHSTPRALMLNRQQSFPSQARPVEWSEVINFGSRPGTSSNWDVLRVRTSKCSWSDTVRIHRNAMGNSGVAQQITLVEVTPPGVHASPRLASTLTPRKQYELALWSSYGAGAFCDTIITTLVPRYVLINRTSFPLYYRQHNCNIVATLQQHDFVAYHWDKADEAKKSLEVTFADSTMQWSGPFALHSLGTTYLKLRGKDNPHAIYILQAQLELVGGSIVCVFCDESKRWPPYRIDNFTSFRLHFHQSHWPEDIWDEVGPRSSVPYSWDSHEGSLSVTADGNQSHVLERFLEVRFMQISSNLSSLDVSNAIVDTKEYNLDAMQKHKRLQLTRSLPASLFSGGCALEGTLLKKDNAFNWSKRYFRVHEHMVYYFLTEQEHALRGVIDLGLGSSIIVKGWTRVKRKSTTSSLNPLRSMTKSISDTLFGEDKQQDPYMNINLKMQSMEYAIWLASLLKRSKMLEEKAIEWLQALTLTSTDLTPAQLFLASGKDIVQLILEEDLAPSRNHAAAQAQHLLLCGLLMIWNPPPDMDVDNIIFEDKEMLYRIAIPNPLPTASSSFTILTPSKTYSLRAESPEESLKWCTILRQAIVSAMDHQHEIKRRRQDRLREEKITATTTTKTYVHARVRADGPTKVLELTEGGEEDDDVIKDINSLRGDESIVAASSKRSMSIFQHVTVQCTLHSIGLSCVNSLPMEIIYLSLQGVMCQFHRHEDKMRFAITVRDIQGDNQVPEATFTTMVCPKDLTTEEAEPEPFSCVDCHEEQDAVAVAFHFCCGWTNEQGSTDYFEYCSFHLLPMIVQLDEELVSVLRDFLMQVLYQQQGVGQKYTAALDMAPLLNVQQVVNDFKASMESSELDPLHNLGVLESASTATSTERKVYFALLHIHPVELDMTFRSDVISGSRTLKITENYESIASGGDEDQVQENVAAWIPSLSMHVPDLDNAPIRLNALVIEHAFGTSGEVTRRVTKYYTRQLWKQVHKVLGSFDFLGNPAGLLDHLGTAVRDLIVEPIHGARTGSGITGTGVGFGKGLAKGATSFVTNFIDGTSDATSKVTGTFGQGLATMSFDSHYQQERAKARRRHVRGFREGIMQGSRELTLGMVEGVTGVVWNPIRGAQSDGAVGFLRGAVTGIIGLPMKPVAGVFDFASRATQGIRNRSLVYGRQGMRVRLPRVFGRYNELRCYKEEDVAASMLVGKTGTNEKIIYHARLEQQVAADALAKKAKQAQQAPVFLPLHRHVLRMERFESESELDAEGGKRATYSVVFSKKSLGLELETDFYNESVIIKQCLDRSGILSAATTARDVTQKLLMPGDIVVQIGDVDVRKIGFRETIAMIKGSARPVTITFESAEVFETGDDRQTEESKTFVYSPSTRHLTPSSASIYSKLTVKQVHWVIITDTRVLYVQWESEESPLHMDAVLEWSAPLKYIHSIDMDEHNIHLHLRVGVNSLFTGPLSRPEWKHETPQAIEAMKTFTNVMHQSFRGDTDTADVQEVYPSDTSFSGYLRVAIGSGSKRRRWCVLCRNCLYLFTTHTPRVLRYIIPLGRIFLQKNDALQWTLTNVVATEPLQFCSVDGPVVGQRMDMSILMIAEKVDDVEMWVSALAHAAGKGMRHSKGTRFYAPSEATTLSIGCHEAKPHIVAALDDALRKTLAVFKA</sequence>
<dbReference type="Gene3D" id="2.30.29.30">
    <property type="entry name" value="Pleckstrin-homology domain (PH domain)/Phosphotyrosine-binding domain (PTB)"/>
    <property type="match status" value="2"/>
</dbReference>
<dbReference type="InterPro" id="IPR011993">
    <property type="entry name" value="PH-like_dom_sf"/>
</dbReference>
<dbReference type="OrthoDB" id="428159at2759"/>